<dbReference type="OrthoDB" id="1658288at2759"/>
<gene>
    <name evidence="1" type="ORF">P171DRAFT_485748</name>
</gene>
<dbReference type="AlphaFoldDB" id="A0A9P4UCL5"/>
<dbReference type="EMBL" id="MU001501">
    <property type="protein sequence ID" value="KAF2444292.1"/>
    <property type="molecule type" value="Genomic_DNA"/>
</dbReference>
<proteinExistence type="predicted"/>
<evidence type="ECO:0000313" key="1">
    <source>
        <dbReference type="EMBL" id="KAF2444292.1"/>
    </source>
</evidence>
<comment type="caution">
    <text evidence="1">The sequence shown here is derived from an EMBL/GenBank/DDBJ whole genome shotgun (WGS) entry which is preliminary data.</text>
</comment>
<accession>A0A9P4UCL5</accession>
<organism evidence="1 2">
    <name type="scientific">Karstenula rhodostoma CBS 690.94</name>
    <dbReference type="NCBI Taxonomy" id="1392251"/>
    <lineage>
        <taxon>Eukaryota</taxon>
        <taxon>Fungi</taxon>
        <taxon>Dikarya</taxon>
        <taxon>Ascomycota</taxon>
        <taxon>Pezizomycotina</taxon>
        <taxon>Dothideomycetes</taxon>
        <taxon>Pleosporomycetidae</taxon>
        <taxon>Pleosporales</taxon>
        <taxon>Massarineae</taxon>
        <taxon>Didymosphaeriaceae</taxon>
        <taxon>Karstenula</taxon>
    </lineage>
</organism>
<evidence type="ECO:0000313" key="2">
    <source>
        <dbReference type="Proteomes" id="UP000799764"/>
    </source>
</evidence>
<protein>
    <submittedName>
        <fullName evidence="1">Uncharacterized protein</fullName>
    </submittedName>
</protein>
<keyword evidence="2" id="KW-1185">Reference proteome</keyword>
<dbReference type="Proteomes" id="UP000799764">
    <property type="component" value="Unassembled WGS sequence"/>
</dbReference>
<reference evidence="1" key="1">
    <citation type="journal article" date="2020" name="Stud. Mycol.">
        <title>101 Dothideomycetes genomes: a test case for predicting lifestyles and emergence of pathogens.</title>
        <authorList>
            <person name="Haridas S."/>
            <person name="Albert R."/>
            <person name="Binder M."/>
            <person name="Bloem J."/>
            <person name="Labutti K."/>
            <person name="Salamov A."/>
            <person name="Andreopoulos B."/>
            <person name="Baker S."/>
            <person name="Barry K."/>
            <person name="Bills G."/>
            <person name="Bluhm B."/>
            <person name="Cannon C."/>
            <person name="Castanera R."/>
            <person name="Culley D."/>
            <person name="Daum C."/>
            <person name="Ezra D."/>
            <person name="Gonzalez J."/>
            <person name="Henrissat B."/>
            <person name="Kuo A."/>
            <person name="Liang C."/>
            <person name="Lipzen A."/>
            <person name="Lutzoni F."/>
            <person name="Magnuson J."/>
            <person name="Mondo S."/>
            <person name="Nolan M."/>
            <person name="Ohm R."/>
            <person name="Pangilinan J."/>
            <person name="Park H.-J."/>
            <person name="Ramirez L."/>
            <person name="Alfaro M."/>
            <person name="Sun H."/>
            <person name="Tritt A."/>
            <person name="Yoshinaga Y."/>
            <person name="Zwiers L.-H."/>
            <person name="Turgeon B."/>
            <person name="Goodwin S."/>
            <person name="Spatafora J."/>
            <person name="Crous P."/>
            <person name="Grigoriev I."/>
        </authorList>
    </citation>
    <scope>NUCLEOTIDE SEQUENCE</scope>
    <source>
        <strain evidence="1">CBS 690.94</strain>
    </source>
</reference>
<name>A0A9P4UCL5_9PLEO</name>
<sequence length="90" mass="9746">MPGSQLRQLALDGSGVHGLSALIILEQGIKAVDIDALLKPCHYYDMIDGIGNSSTKGTLLINGYRNHLTGQHQLPDLPSYFQNTKDRIGA</sequence>